<dbReference type="PATRIC" id="fig|246787.4.peg.1463"/>
<name>A0A0P0FTV7_9BACE</name>
<dbReference type="SMART" id="SM00644">
    <property type="entry name" value="Ami_2"/>
    <property type="match status" value="1"/>
</dbReference>
<evidence type="ECO:0000313" key="5">
    <source>
        <dbReference type="Proteomes" id="UP000061809"/>
    </source>
</evidence>
<feature type="domain" description="Peptidoglycan recognition protein family" evidence="3">
    <location>
        <begin position="19"/>
        <end position="152"/>
    </location>
</feature>
<dbReference type="KEGG" id="bcel:BcellWH2_01420"/>
<dbReference type="Pfam" id="PF01510">
    <property type="entry name" value="Amidase_2"/>
    <property type="match status" value="1"/>
</dbReference>
<dbReference type="AlphaFoldDB" id="A0A0P0FTV7"/>
<comment type="similarity">
    <text evidence="1">Belongs to the N-acetylmuramoyl-L-alanine amidase 2 family.</text>
</comment>
<evidence type="ECO:0000259" key="3">
    <source>
        <dbReference type="SMART" id="SM00701"/>
    </source>
</evidence>
<dbReference type="Gene3D" id="3.40.80.10">
    <property type="entry name" value="Peptidoglycan recognition protein-like"/>
    <property type="match status" value="1"/>
</dbReference>
<dbReference type="InterPro" id="IPR006619">
    <property type="entry name" value="PGRP_domain_met/bac"/>
</dbReference>
<sequence length="172" mass="19632">MIQETFPMIVGEEEVLNERELLVRVESGLMMDSTDSVCYIILHCSATRCNSDYTVEQLLRDHRARGFRTIGYHFYVRRDGTVSQHRRLLEVGAHCRPFNRCSIGVCYEGGLDSEGHPADMLTPEQFENLEQLLTKLLKLFPKAQLRGHRDMPGSVPKACPCLDCQSVFRAIL</sequence>
<protein>
    <submittedName>
        <fullName evidence="4">N-acetylmuramoyl-L-alanine amidase</fullName>
    </submittedName>
</protein>
<organism evidence="4 5">
    <name type="scientific">Bacteroides cellulosilyticus</name>
    <dbReference type="NCBI Taxonomy" id="246787"/>
    <lineage>
        <taxon>Bacteria</taxon>
        <taxon>Pseudomonadati</taxon>
        <taxon>Bacteroidota</taxon>
        <taxon>Bacteroidia</taxon>
        <taxon>Bacteroidales</taxon>
        <taxon>Bacteroidaceae</taxon>
        <taxon>Bacteroides</taxon>
    </lineage>
</organism>
<gene>
    <name evidence="4" type="ORF">BcellWH2_01420</name>
</gene>
<accession>A0A0P0FTV7</accession>
<dbReference type="GO" id="GO:0008270">
    <property type="term" value="F:zinc ion binding"/>
    <property type="evidence" value="ECO:0007669"/>
    <property type="project" value="InterPro"/>
</dbReference>
<feature type="domain" description="N-acetylmuramoyl-L-alanine amidase" evidence="2">
    <location>
        <begin position="27"/>
        <end position="157"/>
    </location>
</feature>
<dbReference type="EMBL" id="CP012801">
    <property type="protein sequence ID" value="ALJ58681.1"/>
    <property type="molecule type" value="Genomic_DNA"/>
</dbReference>
<dbReference type="SUPFAM" id="SSF55846">
    <property type="entry name" value="N-acetylmuramoyl-L-alanine amidase-like"/>
    <property type="match status" value="1"/>
</dbReference>
<dbReference type="PANTHER" id="PTHR11022:SF41">
    <property type="entry name" value="PEPTIDOGLYCAN-RECOGNITION PROTEIN LC-RELATED"/>
    <property type="match status" value="1"/>
</dbReference>
<dbReference type="InterPro" id="IPR036505">
    <property type="entry name" value="Amidase/PGRP_sf"/>
</dbReference>
<dbReference type="Proteomes" id="UP000061809">
    <property type="component" value="Chromosome"/>
</dbReference>
<evidence type="ECO:0000313" key="4">
    <source>
        <dbReference type="EMBL" id="ALJ58681.1"/>
    </source>
</evidence>
<dbReference type="CDD" id="cd06583">
    <property type="entry name" value="PGRP"/>
    <property type="match status" value="1"/>
</dbReference>
<dbReference type="GO" id="GO:0008745">
    <property type="term" value="F:N-acetylmuramoyl-L-alanine amidase activity"/>
    <property type="evidence" value="ECO:0007669"/>
    <property type="project" value="InterPro"/>
</dbReference>
<proteinExistence type="inferred from homology"/>
<dbReference type="RefSeq" id="WP_029428253.1">
    <property type="nucleotide sequence ID" value="NZ_CP012801.1"/>
</dbReference>
<evidence type="ECO:0000256" key="1">
    <source>
        <dbReference type="ARBA" id="ARBA00007553"/>
    </source>
</evidence>
<reference evidence="4 5" key="1">
    <citation type="journal article" date="2015" name="Science">
        <title>Genetic determinants of in vivo fitness and diet responsiveness in multiple human gut Bacteroides.</title>
        <authorList>
            <person name="Wu M."/>
            <person name="McNulty N.P."/>
            <person name="Rodionov D.A."/>
            <person name="Khoroshkin M.S."/>
            <person name="Griffin N.W."/>
            <person name="Cheng J."/>
            <person name="Latreille P."/>
            <person name="Kerstetter R.A."/>
            <person name="Terrapon N."/>
            <person name="Henrissat B."/>
            <person name="Osterman A.L."/>
            <person name="Gordon J.I."/>
        </authorList>
    </citation>
    <scope>NUCLEOTIDE SEQUENCE [LARGE SCALE GENOMIC DNA]</scope>
    <source>
        <strain evidence="4 5">WH2</strain>
    </source>
</reference>
<evidence type="ECO:0000259" key="2">
    <source>
        <dbReference type="SMART" id="SM00644"/>
    </source>
</evidence>
<dbReference type="SMART" id="SM00701">
    <property type="entry name" value="PGRP"/>
    <property type="match status" value="1"/>
</dbReference>
<dbReference type="InterPro" id="IPR015510">
    <property type="entry name" value="PGRP"/>
</dbReference>
<dbReference type="GO" id="GO:0009253">
    <property type="term" value="P:peptidoglycan catabolic process"/>
    <property type="evidence" value="ECO:0007669"/>
    <property type="project" value="InterPro"/>
</dbReference>
<dbReference type="PANTHER" id="PTHR11022">
    <property type="entry name" value="PEPTIDOGLYCAN RECOGNITION PROTEIN"/>
    <property type="match status" value="1"/>
</dbReference>
<dbReference type="InterPro" id="IPR002502">
    <property type="entry name" value="Amidase_domain"/>
</dbReference>